<protein>
    <submittedName>
        <fullName evidence="9">Uncharacterized protein</fullName>
    </submittedName>
</protein>
<dbReference type="GO" id="GO:0070979">
    <property type="term" value="P:protein K11-linked ubiquitination"/>
    <property type="evidence" value="ECO:0007669"/>
    <property type="project" value="TreeGrafter"/>
</dbReference>
<dbReference type="GO" id="GO:0060090">
    <property type="term" value="F:molecular adaptor activity"/>
    <property type="evidence" value="ECO:0007669"/>
    <property type="project" value="TreeGrafter"/>
</dbReference>
<feature type="region of interest" description="Disordered" evidence="6">
    <location>
        <begin position="86"/>
        <end position="121"/>
    </location>
</feature>
<evidence type="ECO:0000256" key="4">
    <source>
        <dbReference type="ARBA" id="ARBA00022776"/>
    </source>
</evidence>
<keyword evidence="4" id="KW-0498">Mitosis</keyword>
<dbReference type="GO" id="GO:0031145">
    <property type="term" value="P:anaphase-promoting complex-dependent catabolic process"/>
    <property type="evidence" value="ECO:0007669"/>
    <property type="project" value="TreeGrafter"/>
</dbReference>
<evidence type="ECO:0000313" key="10">
    <source>
        <dbReference type="Proteomes" id="UP000799302"/>
    </source>
</evidence>
<evidence type="ECO:0000259" key="7">
    <source>
        <dbReference type="Pfam" id="PF12859"/>
    </source>
</evidence>
<keyword evidence="10" id="KW-1185">Reference proteome</keyword>
<evidence type="ECO:0000256" key="5">
    <source>
        <dbReference type="ARBA" id="ARBA00023306"/>
    </source>
</evidence>
<dbReference type="Pfam" id="PF21282">
    <property type="entry name" value="APC1_3rd"/>
    <property type="match status" value="1"/>
</dbReference>
<dbReference type="Pfam" id="PF12859">
    <property type="entry name" value="ANAPC1"/>
    <property type="match status" value="1"/>
</dbReference>
<gene>
    <name evidence="9" type="ORF">BT63DRAFT_376472</name>
</gene>
<dbReference type="InterPro" id="IPR024990">
    <property type="entry name" value="Apc1"/>
</dbReference>
<feature type="compositionally biased region" description="Low complexity" evidence="6">
    <location>
        <begin position="363"/>
        <end position="374"/>
    </location>
</feature>
<keyword evidence="2" id="KW-0132">Cell division</keyword>
<dbReference type="EMBL" id="MU004238">
    <property type="protein sequence ID" value="KAF2666893.1"/>
    <property type="molecule type" value="Genomic_DNA"/>
</dbReference>
<evidence type="ECO:0000313" key="9">
    <source>
        <dbReference type="EMBL" id="KAF2666893.1"/>
    </source>
</evidence>
<reference evidence="9" key="1">
    <citation type="journal article" date="2020" name="Stud. Mycol.">
        <title>101 Dothideomycetes genomes: a test case for predicting lifestyles and emergence of pathogens.</title>
        <authorList>
            <person name="Haridas S."/>
            <person name="Albert R."/>
            <person name="Binder M."/>
            <person name="Bloem J."/>
            <person name="Labutti K."/>
            <person name="Salamov A."/>
            <person name="Andreopoulos B."/>
            <person name="Baker S."/>
            <person name="Barry K."/>
            <person name="Bills G."/>
            <person name="Bluhm B."/>
            <person name="Cannon C."/>
            <person name="Castanera R."/>
            <person name="Culley D."/>
            <person name="Daum C."/>
            <person name="Ezra D."/>
            <person name="Gonzalez J."/>
            <person name="Henrissat B."/>
            <person name="Kuo A."/>
            <person name="Liang C."/>
            <person name="Lipzen A."/>
            <person name="Lutzoni F."/>
            <person name="Magnuson J."/>
            <person name="Mondo S."/>
            <person name="Nolan M."/>
            <person name="Ohm R."/>
            <person name="Pangilinan J."/>
            <person name="Park H.-J."/>
            <person name="Ramirez L."/>
            <person name="Alfaro M."/>
            <person name="Sun H."/>
            <person name="Tritt A."/>
            <person name="Yoshinaga Y."/>
            <person name="Zwiers L.-H."/>
            <person name="Turgeon B."/>
            <person name="Goodwin S."/>
            <person name="Spatafora J."/>
            <person name="Crous P."/>
            <person name="Grigoriev I."/>
        </authorList>
    </citation>
    <scope>NUCLEOTIDE SEQUENCE</scope>
    <source>
        <strain evidence="9">CBS 115976</strain>
    </source>
</reference>
<keyword evidence="5" id="KW-0131">Cell cycle</keyword>
<feature type="compositionally biased region" description="Polar residues" evidence="6">
    <location>
        <begin position="90"/>
        <end position="102"/>
    </location>
</feature>
<evidence type="ECO:0000259" key="8">
    <source>
        <dbReference type="Pfam" id="PF21282"/>
    </source>
</evidence>
<evidence type="ECO:0000256" key="3">
    <source>
        <dbReference type="ARBA" id="ARBA00022737"/>
    </source>
</evidence>
<dbReference type="GO" id="GO:0005680">
    <property type="term" value="C:anaphase-promoting complex"/>
    <property type="evidence" value="ECO:0007669"/>
    <property type="project" value="InterPro"/>
</dbReference>
<sequence length="1959" mass="217949">MAPTHSLGIHKPSALDYLIGESILPENANPDLYSWELFTDAGVEEEVLCTKDCVVWSRGRVVRKLFSFEIELEDVHQATLAWFPDHEDQSTPNSYDTFASSPNKRRRVSDPDSPTQKNDNALRNDSARALVVFLKYQAHIFFLTGASHVVNIPFEVERAFPTPRGLILQRKLLVPISNLQNSAMAPSVPQNTFLVPPSQASFSSASVDEFPGIDFDLFKSAAAPTERGMPRHYSLTSPLSELSLLGQSVGPSPARQKRLQTAKPFIALDVDEEIIYVSPVNELPRDSFASEPLLLVVTLNHERGVYTLWNASYLGSKPLSNPRTGGSIPTIGAKSRRRSSHVTPTGDTTPVARSRDALRESMGAARSKAAAGSIKKSKRKKKDPQSVKAAEDALASQVDPDFEARHNKRESRRVSSMIRADLNASFDRSAFQDLASQSGATSFGPGGRRGQSLGAGVERPSFGAGSIRRLRASTPGSFSRLSIEDFSELGMNTAWNGSQASTTLDDFEHYAEMADDIEDMDDLDFYHPLDGLGWGLVLRKFSEIRAPSSAVSLQRSARGTFSDLSNASDSRNPPRVFTITSPVNGDERSSYGRRFYLIIFDKHLKDCIQVEFRVKSKTLHPILASSLQEDRQSKTMPIPIFSDPVRLKNVSDIINIRDHDEKRILLLKEGPSGNSSIAVFSPWSQEITIQIPLKRLRIFNPHDVSTVSASPRGIGKKRTTTNPKILCGLHSAGLYSTVDVLSGDGHNHQISLDLWPKSSNTSKVLDICFFALPLHIGEMVLRLWWNRDLVNQQPAQREWNGLLTALLALCLACEDSGRSKRAQRRNTAVFESDSSSSISIMKKLESSWNKPANRSHGAWAWAHVFKSSVNPMSASPQQGVPLSPSRKARESIISSHILSARNLVRSAASKDTIESIRKHRHAVVSALPQLLVALHLLREEQKLHSSDRQSESDEMTGLAPILAQIGRWLGWPDWDWKSGKFYCLETTSSNFIFEDSTLLQDPPSPPEGFEMPPSALQWVERNSCSKRFTSFPTLESLLPANASEIVKHFARQFTPRLSALSSFFSRAQQAQLDCNDRVKIMHEAGINARMLETLNESTLALLKESIVQSQSQPPTTWTADLLSYVSREDLRLLLDSEQPSWLEGSISKTNQLEGVRDIHSITQSTEQPDSMISLPNTERMATCRLIFNQDQRLSEAIHMIEPYRIAVAECIPEPSWSEAQVLEAQREVHSWVMTRTFALAPGLGFAHFDSRVPLLSEKFNIPGYNTLCVMKPMNNTVSVDRSLFTEDKYSWAWFHSGSAAGLSVAKHAAGIDSSWIVFNRPAELNNRHAGFLLALGLNGHLRSMAKWLAFKYLTPKHTMTSIGLLLGLSASHIGTMDMLVTRLLSVHVTRMLPPGAAELNLSPLTQTAGLMGIGLLYFNSQHRRMSEIMLSEIENLDPEDISGSAEPVRDESYRLAAGFALGLINLGQGADLKGLHDVRLVERLLSVAVGPRPVNLIHLMDQATAGAVIAIMLIFMKSGNKGVARKIDIPDTVPQFDFVRPDILLLRTLAKHLILWDDIQPDYKWISKNLPREYTKEHTLKNVRILTSDHMPFFNILAGLLWGISLKYAGSGDIQVRDFLISYLDQFIRICRLPALRYDSKLTRNTVRNCQDLVALSTATVMAGTGDLEVFRRLRSLHGRVNPDTPYGSHMAGHMAIGALFFGAGCYTFGTSNLATAALIAAFYPVFPMDVTDNKAHLQAFRHFWALAAEARCIIPRDIDTSRALNLELDIHLKDGKVQRITAPKLLPGLDTIAKITTVGSEYWPVTLDFAANPAHLAAFRATQTLPLRRRPAHEAHTSVFTSTLLAFNEARAGSSSIDWIFRLPAFAQFEAADLAMFEHGEECGNALLDMRGSAVDERLLLNQTAESGWERDRLWNLRILLRWADAQAMEGRADFKWIRKEVLDRWKAVVEARARARE</sequence>
<organism evidence="9 10">
    <name type="scientific">Microthyrium microscopicum</name>
    <dbReference type="NCBI Taxonomy" id="703497"/>
    <lineage>
        <taxon>Eukaryota</taxon>
        <taxon>Fungi</taxon>
        <taxon>Dikarya</taxon>
        <taxon>Ascomycota</taxon>
        <taxon>Pezizomycotina</taxon>
        <taxon>Dothideomycetes</taxon>
        <taxon>Dothideomycetes incertae sedis</taxon>
        <taxon>Microthyriales</taxon>
        <taxon>Microthyriaceae</taxon>
        <taxon>Microthyrium</taxon>
    </lineage>
</organism>
<dbReference type="OrthoDB" id="26401at2759"/>
<dbReference type="Proteomes" id="UP000799302">
    <property type="component" value="Unassembled WGS sequence"/>
</dbReference>
<name>A0A6A6U6I2_9PEZI</name>
<keyword evidence="3" id="KW-0677">Repeat</keyword>
<proteinExistence type="inferred from homology"/>
<feature type="region of interest" description="Disordered" evidence="6">
    <location>
        <begin position="319"/>
        <end position="414"/>
    </location>
</feature>
<evidence type="ECO:0000256" key="1">
    <source>
        <dbReference type="ARBA" id="ARBA00010547"/>
    </source>
</evidence>
<dbReference type="InterPro" id="IPR048971">
    <property type="entry name" value="Apc1_3rd"/>
</dbReference>
<evidence type="ECO:0000256" key="2">
    <source>
        <dbReference type="ARBA" id="ARBA00022618"/>
    </source>
</evidence>
<dbReference type="InterPro" id="IPR049255">
    <property type="entry name" value="Apc1_N"/>
</dbReference>
<comment type="similarity">
    <text evidence="1">Belongs to the APC1 family.</text>
</comment>
<dbReference type="PANTHER" id="PTHR12827:SF3">
    <property type="entry name" value="ANAPHASE-PROMOTING COMPLEX SUBUNIT 1"/>
    <property type="match status" value="1"/>
</dbReference>
<evidence type="ECO:0000256" key="6">
    <source>
        <dbReference type="SAM" id="MobiDB-lite"/>
    </source>
</evidence>
<feature type="region of interest" description="Disordered" evidence="6">
    <location>
        <begin position="437"/>
        <end position="457"/>
    </location>
</feature>
<feature type="domain" description="Anaphase-promoting complex subunit 1 N-terminal" evidence="7">
    <location>
        <begin position="30"/>
        <end position="805"/>
    </location>
</feature>
<dbReference type="FunFam" id="1.25.10.10:FF:000217">
    <property type="entry name" value="20S cyclosome subunit (APC1/BimE)"/>
    <property type="match status" value="1"/>
</dbReference>
<dbReference type="FunFam" id="1.25.10.10:FF:000400">
    <property type="entry name" value="20S cyclosome subunit (APC1/BimE), putative"/>
    <property type="match status" value="1"/>
</dbReference>
<dbReference type="Gene3D" id="1.25.10.10">
    <property type="entry name" value="Leucine-rich Repeat Variant"/>
    <property type="match status" value="2"/>
</dbReference>
<feature type="domain" description="Anaphase-promoting complex subunit 1 beta-sandwich" evidence="8">
    <location>
        <begin position="1752"/>
        <end position="1818"/>
    </location>
</feature>
<accession>A0A6A6U6I2</accession>
<dbReference type="GO" id="GO:0007091">
    <property type="term" value="P:metaphase/anaphase transition of mitotic cell cycle"/>
    <property type="evidence" value="ECO:0007669"/>
    <property type="project" value="TreeGrafter"/>
</dbReference>
<dbReference type="GO" id="GO:0051301">
    <property type="term" value="P:cell division"/>
    <property type="evidence" value="ECO:0007669"/>
    <property type="project" value="UniProtKB-KW"/>
</dbReference>
<dbReference type="InterPro" id="IPR011989">
    <property type="entry name" value="ARM-like"/>
</dbReference>
<dbReference type="PANTHER" id="PTHR12827">
    <property type="entry name" value="MEIOTIC CHECKPOINT REGULATOR TSG24 FAMILY MEMBER"/>
    <property type="match status" value="1"/>
</dbReference>